<keyword evidence="3" id="KW-1185">Reference proteome</keyword>
<accession>A0AAI8YKC8</accession>
<evidence type="ECO:0000313" key="2">
    <source>
        <dbReference type="EMBL" id="CAJ2507803.1"/>
    </source>
</evidence>
<name>A0AAI8YKC8_9PEZI</name>
<proteinExistence type="predicted"/>
<sequence length="224" mass="24148">MDYRRPLNESADNPKVHIALVMKPGANRTADDPSSYAESPLLINPGGPGGSGALFTAGGGRMLQEIVGSQHDILGFDPRGVGATTPKADCFSSPDDSYGLDGRNIAYMNRLNWLATGHDVGVVNSSNVAFSKIDARSKAVAKLCKRLDDHEGDNSVFRYSNTPNVARDMLSIIQAWDEWRMSSVTHTANAKQQPKGPGPSKPQTSPELKAKESSRGKLVYWGFS</sequence>
<dbReference type="Proteomes" id="UP001295740">
    <property type="component" value="Unassembled WGS sequence"/>
</dbReference>
<protein>
    <submittedName>
        <fullName evidence="2">Uu.00g089890.m01.CDS01</fullName>
    </submittedName>
</protein>
<dbReference type="AlphaFoldDB" id="A0AAI8YKC8"/>
<dbReference type="EMBL" id="CAUWAG010000010">
    <property type="protein sequence ID" value="CAJ2507803.1"/>
    <property type="molecule type" value="Genomic_DNA"/>
</dbReference>
<gene>
    <name evidence="2" type="ORF">KHLLAP_LOCUS8271</name>
</gene>
<comment type="caution">
    <text evidence="2">The sequence shown here is derived from an EMBL/GenBank/DDBJ whole genome shotgun (WGS) entry which is preliminary data.</text>
</comment>
<feature type="region of interest" description="Disordered" evidence="1">
    <location>
        <begin position="185"/>
        <end position="216"/>
    </location>
</feature>
<evidence type="ECO:0000313" key="3">
    <source>
        <dbReference type="Proteomes" id="UP001295740"/>
    </source>
</evidence>
<evidence type="ECO:0000256" key="1">
    <source>
        <dbReference type="SAM" id="MobiDB-lite"/>
    </source>
</evidence>
<reference evidence="2" key="1">
    <citation type="submission" date="2023-10" db="EMBL/GenBank/DDBJ databases">
        <authorList>
            <person name="Hackl T."/>
        </authorList>
    </citation>
    <scope>NUCLEOTIDE SEQUENCE</scope>
</reference>
<organism evidence="2 3">
    <name type="scientific">Anthostomella pinea</name>
    <dbReference type="NCBI Taxonomy" id="933095"/>
    <lineage>
        <taxon>Eukaryota</taxon>
        <taxon>Fungi</taxon>
        <taxon>Dikarya</taxon>
        <taxon>Ascomycota</taxon>
        <taxon>Pezizomycotina</taxon>
        <taxon>Sordariomycetes</taxon>
        <taxon>Xylariomycetidae</taxon>
        <taxon>Xylariales</taxon>
        <taxon>Xylariaceae</taxon>
        <taxon>Anthostomella</taxon>
    </lineage>
</organism>